<evidence type="ECO:0000313" key="8">
    <source>
        <dbReference type="EMBL" id="CAK9318457.1"/>
    </source>
</evidence>
<comment type="subcellular location">
    <subcellularLocation>
        <location evidence="1">Nucleus</location>
    </subcellularLocation>
</comment>
<name>A0ABP0YIM1_9ROSI</name>
<dbReference type="PANTHER" id="PTHR31221:SF350">
    <property type="entry name" value="WRKY TRANSCRIPTION FACTOR 48-RELATED"/>
    <property type="match status" value="1"/>
</dbReference>
<dbReference type="Gene3D" id="2.20.25.80">
    <property type="entry name" value="WRKY domain"/>
    <property type="match status" value="1"/>
</dbReference>
<dbReference type="InterPro" id="IPR036576">
    <property type="entry name" value="WRKY_dom_sf"/>
</dbReference>
<keyword evidence="5" id="KW-0539">Nucleus</keyword>
<evidence type="ECO:0000313" key="9">
    <source>
        <dbReference type="Proteomes" id="UP001642487"/>
    </source>
</evidence>
<feature type="region of interest" description="Disordered" evidence="6">
    <location>
        <begin position="367"/>
        <end position="389"/>
    </location>
</feature>
<evidence type="ECO:0000256" key="4">
    <source>
        <dbReference type="ARBA" id="ARBA00023163"/>
    </source>
</evidence>
<accession>A0ABP0YIM1</accession>
<protein>
    <recommendedName>
        <fullName evidence="7">WRKY domain-containing protein</fullName>
    </recommendedName>
</protein>
<dbReference type="InterPro" id="IPR044810">
    <property type="entry name" value="WRKY_plant"/>
</dbReference>
<dbReference type="SUPFAM" id="SSF118290">
    <property type="entry name" value="WRKY DNA-binding domain"/>
    <property type="match status" value="1"/>
</dbReference>
<dbReference type="SMART" id="SM00774">
    <property type="entry name" value="WRKY"/>
    <property type="match status" value="1"/>
</dbReference>
<feature type="domain" description="WRKY" evidence="7">
    <location>
        <begin position="246"/>
        <end position="311"/>
    </location>
</feature>
<evidence type="ECO:0000256" key="6">
    <source>
        <dbReference type="SAM" id="MobiDB-lite"/>
    </source>
</evidence>
<dbReference type="Pfam" id="PF03106">
    <property type="entry name" value="WRKY"/>
    <property type="match status" value="1"/>
</dbReference>
<gene>
    <name evidence="8" type="ORF">CITCOLO1_LOCUS10424</name>
</gene>
<dbReference type="EMBL" id="OZ021737">
    <property type="protein sequence ID" value="CAK9318457.1"/>
    <property type="molecule type" value="Genomic_DNA"/>
</dbReference>
<reference evidence="8 9" key="1">
    <citation type="submission" date="2024-03" db="EMBL/GenBank/DDBJ databases">
        <authorList>
            <person name="Gkanogiannis A."/>
            <person name="Becerra Lopez-Lavalle L."/>
        </authorList>
    </citation>
    <scope>NUCLEOTIDE SEQUENCE [LARGE SCALE GENOMIC DNA]</scope>
</reference>
<evidence type="ECO:0000256" key="5">
    <source>
        <dbReference type="ARBA" id="ARBA00023242"/>
    </source>
</evidence>
<keyword evidence="4" id="KW-0804">Transcription</keyword>
<keyword evidence="2" id="KW-0805">Transcription regulation</keyword>
<proteinExistence type="predicted"/>
<dbReference type="PROSITE" id="PS50811">
    <property type="entry name" value="WRKY"/>
    <property type="match status" value="1"/>
</dbReference>
<organism evidence="8 9">
    <name type="scientific">Citrullus colocynthis</name>
    <name type="common">colocynth</name>
    <dbReference type="NCBI Taxonomy" id="252529"/>
    <lineage>
        <taxon>Eukaryota</taxon>
        <taxon>Viridiplantae</taxon>
        <taxon>Streptophyta</taxon>
        <taxon>Embryophyta</taxon>
        <taxon>Tracheophyta</taxon>
        <taxon>Spermatophyta</taxon>
        <taxon>Magnoliopsida</taxon>
        <taxon>eudicotyledons</taxon>
        <taxon>Gunneridae</taxon>
        <taxon>Pentapetalae</taxon>
        <taxon>rosids</taxon>
        <taxon>fabids</taxon>
        <taxon>Cucurbitales</taxon>
        <taxon>Cucurbitaceae</taxon>
        <taxon>Benincaseae</taxon>
        <taxon>Citrullus</taxon>
    </lineage>
</organism>
<dbReference type="PANTHER" id="PTHR31221">
    <property type="entry name" value="WRKY TRANSCRIPTION FACTOR PROTEIN 1-RELATED"/>
    <property type="match status" value="1"/>
</dbReference>
<feature type="region of interest" description="Disordered" evidence="6">
    <location>
        <begin position="170"/>
        <end position="241"/>
    </location>
</feature>
<evidence type="ECO:0000256" key="2">
    <source>
        <dbReference type="ARBA" id="ARBA00023015"/>
    </source>
</evidence>
<evidence type="ECO:0000256" key="3">
    <source>
        <dbReference type="ARBA" id="ARBA00023125"/>
    </source>
</evidence>
<evidence type="ECO:0000256" key="1">
    <source>
        <dbReference type="ARBA" id="ARBA00004123"/>
    </source>
</evidence>
<dbReference type="Proteomes" id="UP001642487">
    <property type="component" value="Chromosome 3"/>
</dbReference>
<evidence type="ECO:0000259" key="7">
    <source>
        <dbReference type="PROSITE" id="PS50811"/>
    </source>
</evidence>
<sequence>MPIVYRHLSVTILGGKTYTPSCSPKSQYHFHFPFIFSLHSLNNEEYICYVLKKKKKKEKNFGSISMEKKFEESLMGFDNSGGFYSPAVLSDEFPASNFDSFSSIFDMPCDDHKASAAASCSSNSFDLFSSGIEIHNFYNINNNDDNNNNNIPSSSSSNFFDLLSTAAPPLSSPASTVPESSEVLNAPPSPNSPSVSSSSNEATAAIQEVDKINNNTEKPSSSKVLKPKKKNQKKQREPRFAFMTKSDIDHLDDGYRWRKYGQKAVKNSPYPRSYYRCTTAGCDVKKRVERSSGDHSIVVTTYEGQHTHQSPVMPRGSIRVLPESTNNGLIADHDTTATGLLFQHNTPQPFMCSSRLPPFLTINSSVVAGSSRPAPPPTSFPPPPSQASLVRDHGLLQDLVPLQMRKEPKDEQNG</sequence>
<keyword evidence="9" id="KW-1185">Reference proteome</keyword>
<dbReference type="InterPro" id="IPR003657">
    <property type="entry name" value="WRKY_dom"/>
</dbReference>
<feature type="compositionally biased region" description="Pro residues" evidence="6">
    <location>
        <begin position="373"/>
        <end position="385"/>
    </location>
</feature>
<keyword evidence="3" id="KW-0238">DNA-binding</keyword>